<dbReference type="InterPro" id="IPR013149">
    <property type="entry name" value="ADH-like_C"/>
</dbReference>
<dbReference type="Pfam" id="PF00107">
    <property type="entry name" value="ADH_zinc_N"/>
    <property type="match status" value="1"/>
</dbReference>
<dbReference type="CDD" id="cd08246">
    <property type="entry name" value="crotonyl_coA_red"/>
    <property type="match status" value="1"/>
</dbReference>
<accession>A0A1A8XK61</accession>
<feature type="domain" description="CBS" evidence="8">
    <location>
        <begin position="532"/>
        <end position="584"/>
    </location>
</feature>
<proteinExistence type="predicted"/>
<dbReference type="InterPro" id="IPR036291">
    <property type="entry name" value="NAD(P)-bd_dom_sf"/>
</dbReference>
<evidence type="ECO:0000256" key="2">
    <source>
        <dbReference type="ARBA" id="ARBA00011881"/>
    </source>
</evidence>
<keyword evidence="5" id="KW-0694">RNA-binding</keyword>
<dbReference type="Pfam" id="PF08240">
    <property type="entry name" value="ADH_N"/>
    <property type="match status" value="1"/>
</dbReference>
<dbReference type="GO" id="GO:0003723">
    <property type="term" value="F:RNA binding"/>
    <property type="evidence" value="ECO:0007669"/>
    <property type="project" value="UniProtKB-KW"/>
</dbReference>
<reference evidence="10" key="1">
    <citation type="submission" date="2016-06" db="EMBL/GenBank/DDBJ databases">
        <authorList>
            <person name="McIlroy S.J."/>
            <person name="Karst S.M."/>
            <person name="Albertsen M."/>
        </authorList>
    </citation>
    <scope>NUCLEOTIDE SEQUENCE [LARGE SCALE GENOMIC DNA]</scope>
</reference>
<keyword evidence="10" id="KW-1185">Reference proteome</keyword>
<feature type="domain" description="CBS" evidence="8">
    <location>
        <begin position="465"/>
        <end position="522"/>
    </location>
</feature>
<dbReference type="SMART" id="SM00829">
    <property type="entry name" value="PKS_ER"/>
    <property type="match status" value="1"/>
</dbReference>
<dbReference type="SUPFAM" id="SSF50129">
    <property type="entry name" value="GroES-like"/>
    <property type="match status" value="1"/>
</dbReference>
<evidence type="ECO:0000256" key="6">
    <source>
        <dbReference type="ARBA" id="ARBA00022990"/>
    </source>
</evidence>
<evidence type="ECO:0000256" key="5">
    <source>
        <dbReference type="ARBA" id="ARBA00022884"/>
    </source>
</evidence>
<dbReference type="STRING" id="1860102.ACCAA_180059"/>
<dbReference type="InterPro" id="IPR051603">
    <property type="entry name" value="Zinc-ADH_QOR/CCCR"/>
</dbReference>
<dbReference type="SUPFAM" id="SSF54631">
    <property type="entry name" value="CBS-domain pair"/>
    <property type="match status" value="1"/>
</dbReference>
<protein>
    <submittedName>
        <fullName evidence="9">Crotonyl-CoA reductase</fullName>
    </submittedName>
</protein>
<evidence type="ECO:0000256" key="4">
    <source>
        <dbReference type="ARBA" id="ARBA00022857"/>
    </source>
</evidence>
<evidence type="ECO:0000313" key="9">
    <source>
        <dbReference type="EMBL" id="SBT04787.1"/>
    </source>
</evidence>
<dbReference type="InterPro" id="IPR002364">
    <property type="entry name" value="Quin_OxRdtase/zeta-crystal_CS"/>
</dbReference>
<evidence type="ECO:0000259" key="8">
    <source>
        <dbReference type="PROSITE" id="PS51371"/>
    </source>
</evidence>
<dbReference type="GO" id="GO:0043880">
    <property type="term" value="F:crotonyl-CoA reductase activity"/>
    <property type="evidence" value="ECO:0007669"/>
    <property type="project" value="InterPro"/>
</dbReference>
<gene>
    <name evidence="9" type="ORF">ACCAA_180059</name>
</gene>
<dbReference type="InterPro" id="IPR020843">
    <property type="entry name" value="ER"/>
</dbReference>
<dbReference type="PANTHER" id="PTHR44154:SF1">
    <property type="entry name" value="QUINONE OXIDOREDUCTASE"/>
    <property type="match status" value="1"/>
</dbReference>
<comment type="subunit">
    <text evidence="2">Homotetramer.</text>
</comment>
<dbReference type="InterPro" id="IPR010085">
    <property type="entry name" value="Crot_CoA_red"/>
</dbReference>
<sequence>MSKPLYELGDRPPLGEVPEKMHAWLIRADRFGKPTEAFQKEVVNTPSIADDEVLVHVMAAGINYNNVWAALGFPVNVIAARNKGGEPEDFHIGGSDASGIVYAIGKDVTNVKVGDEVVMHCGQWNRNCEWVKGGGDPMYSPSFKIWGYETNYGSFAQYTKVQGHQCMPKPKHMTWEEAASYTLVAATAWRMLHGWGANSIKKGDVALIWGGAGGLGSMAIQIAKAVGATSVAMVSGEDKFDYCMKLGAKGCINRNDFDHWGMLPHWKDNAGYAKWLKGVRSFGAKIWEVLGEKRAPNVVFEHPGESTIPSSIFVCETGGMVVVCAGTSGYNATVDLRYLWMRQKRLQGSHFANAVQCNEMNELALQGLIDPCMSRAFTYEELPVAHQLMHDNQHPHGNMAVLIGAADFGLGASGKPSVAIAHPTLPKGDVHTTPAPYPMSTPLPGIAEGEALTITDDGTKVRDLMHHGIISCAPDDTVGTVAKVMVDKEIHAVVVMDEQGQAVGVVSQTDMVLARQGRTPDEARAMQARAIMTPGCATCDADMLLSDAVSLMTGRRMHRLVVTENDRPVGVISMTDVVRKIIGE</sequence>
<dbReference type="Pfam" id="PF00571">
    <property type="entry name" value="CBS"/>
    <property type="match status" value="2"/>
</dbReference>
<dbReference type="PANTHER" id="PTHR44154">
    <property type="entry name" value="QUINONE OXIDOREDUCTASE"/>
    <property type="match status" value="1"/>
</dbReference>
<keyword evidence="4" id="KW-0521">NADP</keyword>
<dbReference type="AlphaFoldDB" id="A0A1A8XK61"/>
<evidence type="ECO:0000256" key="1">
    <source>
        <dbReference type="ARBA" id="ARBA00004496"/>
    </source>
</evidence>
<evidence type="ECO:0000256" key="7">
    <source>
        <dbReference type="PROSITE-ProRule" id="PRU00703"/>
    </source>
</evidence>
<keyword evidence="7" id="KW-0129">CBS domain</keyword>
<keyword evidence="6" id="KW-0007">Acetylation</keyword>
<comment type="subcellular location">
    <subcellularLocation>
        <location evidence="1">Cytoplasm</location>
    </subcellularLocation>
</comment>
<dbReference type="SUPFAM" id="SSF51735">
    <property type="entry name" value="NAD(P)-binding Rossmann-fold domains"/>
    <property type="match status" value="1"/>
</dbReference>
<dbReference type="InterPro" id="IPR011032">
    <property type="entry name" value="GroES-like_sf"/>
</dbReference>
<dbReference type="Gene3D" id="3.90.180.10">
    <property type="entry name" value="Medium-chain alcohol dehydrogenases, catalytic domain"/>
    <property type="match status" value="2"/>
</dbReference>
<dbReference type="Proteomes" id="UP000199169">
    <property type="component" value="Unassembled WGS sequence"/>
</dbReference>
<keyword evidence="3" id="KW-0963">Cytoplasm</keyword>
<dbReference type="InterPro" id="IPR013154">
    <property type="entry name" value="ADH-like_N"/>
</dbReference>
<dbReference type="InterPro" id="IPR000644">
    <property type="entry name" value="CBS_dom"/>
</dbReference>
<name>A0A1A8XK61_9PROT</name>
<dbReference type="Gene3D" id="3.40.50.720">
    <property type="entry name" value="NAD(P)-binding Rossmann-like Domain"/>
    <property type="match status" value="1"/>
</dbReference>
<organism evidence="9 10">
    <name type="scientific">Candidatus Accumulibacter aalborgensis</name>
    <dbReference type="NCBI Taxonomy" id="1860102"/>
    <lineage>
        <taxon>Bacteria</taxon>
        <taxon>Pseudomonadati</taxon>
        <taxon>Pseudomonadota</taxon>
        <taxon>Betaproteobacteria</taxon>
        <taxon>Candidatus Accumulibacter</taxon>
    </lineage>
</organism>
<dbReference type="GO" id="GO:0005737">
    <property type="term" value="C:cytoplasm"/>
    <property type="evidence" value="ECO:0007669"/>
    <property type="project" value="UniProtKB-SubCell"/>
</dbReference>
<dbReference type="InterPro" id="IPR046342">
    <property type="entry name" value="CBS_dom_sf"/>
</dbReference>
<dbReference type="EMBL" id="FLQX01000090">
    <property type="protein sequence ID" value="SBT04787.1"/>
    <property type="molecule type" value="Genomic_DNA"/>
</dbReference>
<dbReference type="GO" id="GO:0008270">
    <property type="term" value="F:zinc ion binding"/>
    <property type="evidence" value="ECO:0007669"/>
    <property type="project" value="InterPro"/>
</dbReference>
<evidence type="ECO:0000313" key="10">
    <source>
        <dbReference type="Proteomes" id="UP000199169"/>
    </source>
</evidence>
<dbReference type="SMART" id="SM00116">
    <property type="entry name" value="CBS"/>
    <property type="match status" value="2"/>
</dbReference>
<evidence type="ECO:0000256" key="3">
    <source>
        <dbReference type="ARBA" id="ARBA00022490"/>
    </source>
</evidence>
<dbReference type="PROSITE" id="PS01162">
    <property type="entry name" value="QOR_ZETA_CRYSTAL"/>
    <property type="match status" value="1"/>
</dbReference>
<dbReference type="PROSITE" id="PS51371">
    <property type="entry name" value="CBS"/>
    <property type="match status" value="2"/>
</dbReference>
<dbReference type="NCBIfam" id="TIGR01751">
    <property type="entry name" value="crot-CoA-red"/>
    <property type="match status" value="1"/>
</dbReference>
<dbReference type="Gene3D" id="3.10.580.10">
    <property type="entry name" value="CBS-domain"/>
    <property type="match status" value="1"/>
</dbReference>